<organism evidence="1 2">
    <name type="scientific">Xylaria flabelliformis</name>
    <dbReference type="NCBI Taxonomy" id="2512241"/>
    <lineage>
        <taxon>Eukaryota</taxon>
        <taxon>Fungi</taxon>
        <taxon>Dikarya</taxon>
        <taxon>Ascomycota</taxon>
        <taxon>Pezizomycotina</taxon>
        <taxon>Sordariomycetes</taxon>
        <taxon>Xylariomycetidae</taxon>
        <taxon>Xylariales</taxon>
        <taxon>Xylariaceae</taxon>
        <taxon>Xylaria</taxon>
    </lineage>
</organism>
<dbReference type="Proteomes" id="UP000319160">
    <property type="component" value="Unassembled WGS sequence"/>
</dbReference>
<evidence type="ECO:0000313" key="1">
    <source>
        <dbReference type="EMBL" id="TRX88350.1"/>
    </source>
</evidence>
<comment type="caution">
    <text evidence="1">The sequence shown here is derived from an EMBL/GenBank/DDBJ whole genome shotgun (WGS) entry which is preliminary data.</text>
</comment>
<gene>
    <name evidence="1" type="ORF">FHL15_010788</name>
</gene>
<dbReference type="AlphaFoldDB" id="A0A553HK76"/>
<accession>A0A553HK76</accession>
<dbReference type="OrthoDB" id="4062651at2759"/>
<keyword evidence="2" id="KW-1185">Reference proteome</keyword>
<dbReference type="STRING" id="2512241.A0A553HK76"/>
<evidence type="ECO:0000313" key="2">
    <source>
        <dbReference type="Proteomes" id="UP000319160"/>
    </source>
</evidence>
<name>A0A553HK76_9PEZI</name>
<proteinExistence type="predicted"/>
<sequence>MSMTLSKRLSSAMIRADGPDNWFIPTDQLKQILSRASVKDEIIILFKEEPPEQLEQLIDRICGKHRNSRPDVCRKVFAVLLMIDQARSIKQFAAHNISDADIPLKPNEEDKSIITALRKRQESTDVWIELDGWSNTNYRNFLKYQWRVDAPFFSKDTIRQDHIPILEDQTILPWIPDDRLKDKNIQSGHSEVRAIRIHPGHHNFDNTYDTPY</sequence>
<protein>
    <submittedName>
        <fullName evidence="1">Uncharacterized protein</fullName>
    </submittedName>
</protein>
<reference evidence="2" key="1">
    <citation type="submission" date="2019-06" db="EMBL/GenBank/DDBJ databases">
        <title>Draft genome sequence of the griseofulvin-producing fungus Xylaria cubensis strain G536.</title>
        <authorList>
            <person name="Mead M.E."/>
            <person name="Raja H.A."/>
            <person name="Steenwyk J.L."/>
            <person name="Knowles S.L."/>
            <person name="Oberlies N.H."/>
            <person name="Rokas A."/>
        </authorList>
    </citation>
    <scope>NUCLEOTIDE SEQUENCE [LARGE SCALE GENOMIC DNA]</scope>
    <source>
        <strain evidence="2">G536</strain>
    </source>
</reference>
<dbReference type="EMBL" id="VFLP01000091">
    <property type="protein sequence ID" value="TRX88350.1"/>
    <property type="molecule type" value="Genomic_DNA"/>
</dbReference>